<evidence type="ECO:0000313" key="10">
    <source>
        <dbReference type="Proteomes" id="UP000037460"/>
    </source>
</evidence>
<feature type="transmembrane region" description="Helical" evidence="7">
    <location>
        <begin position="879"/>
        <end position="900"/>
    </location>
</feature>
<feature type="transmembrane region" description="Helical" evidence="7">
    <location>
        <begin position="1063"/>
        <end position="1085"/>
    </location>
</feature>
<feature type="domain" description="C2" evidence="8">
    <location>
        <begin position="203"/>
        <end position="330"/>
    </location>
</feature>
<name>A0A0M0JSX1_9EUKA</name>
<keyword evidence="3 7" id="KW-0812">Transmembrane</keyword>
<feature type="transmembrane region" description="Helical" evidence="7">
    <location>
        <begin position="528"/>
        <end position="551"/>
    </location>
</feature>
<feature type="region of interest" description="Disordered" evidence="6">
    <location>
        <begin position="181"/>
        <end position="221"/>
    </location>
</feature>
<evidence type="ECO:0000256" key="5">
    <source>
        <dbReference type="ARBA" id="ARBA00023136"/>
    </source>
</evidence>
<feature type="transmembrane region" description="Helical" evidence="7">
    <location>
        <begin position="572"/>
        <end position="590"/>
    </location>
</feature>
<feature type="transmembrane region" description="Helical" evidence="7">
    <location>
        <begin position="649"/>
        <end position="670"/>
    </location>
</feature>
<protein>
    <submittedName>
        <fullName evidence="9">Multiple c2 and transmembrane domain-containing protein 1-like protein</fullName>
    </submittedName>
</protein>
<dbReference type="InterPro" id="IPR000008">
    <property type="entry name" value="C2_dom"/>
</dbReference>
<feature type="compositionally biased region" description="Basic and acidic residues" evidence="6">
    <location>
        <begin position="209"/>
        <end position="221"/>
    </location>
</feature>
<feature type="transmembrane region" description="Helical" evidence="7">
    <location>
        <begin position="1136"/>
        <end position="1157"/>
    </location>
</feature>
<dbReference type="CDD" id="cd00030">
    <property type="entry name" value="C2"/>
    <property type="match status" value="2"/>
</dbReference>
<organism evidence="9 10">
    <name type="scientific">Chrysochromulina tobinii</name>
    <dbReference type="NCBI Taxonomy" id="1460289"/>
    <lineage>
        <taxon>Eukaryota</taxon>
        <taxon>Haptista</taxon>
        <taxon>Haptophyta</taxon>
        <taxon>Prymnesiophyceae</taxon>
        <taxon>Prymnesiales</taxon>
        <taxon>Chrysochromulinaceae</taxon>
        <taxon>Chrysochromulina</taxon>
    </lineage>
</organism>
<feature type="transmembrane region" description="Helical" evidence="7">
    <location>
        <begin position="1091"/>
        <end position="1116"/>
    </location>
</feature>
<reference evidence="10" key="1">
    <citation type="journal article" date="2015" name="PLoS Genet.">
        <title>Genome Sequence and Transcriptome Analyses of Chrysochromulina tobin: Metabolic Tools for Enhanced Algal Fitness in the Prominent Order Prymnesiales (Haptophyceae).</title>
        <authorList>
            <person name="Hovde B.T."/>
            <person name="Deodato C.R."/>
            <person name="Hunsperger H.M."/>
            <person name="Ryken S.A."/>
            <person name="Yost W."/>
            <person name="Jha R.K."/>
            <person name="Patterson J."/>
            <person name="Monnat R.J. Jr."/>
            <person name="Barlow S.B."/>
            <person name="Starkenburg S.R."/>
            <person name="Cattolico R.A."/>
        </authorList>
    </citation>
    <scope>NUCLEOTIDE SEQUENCE</scope>
    <source>
        <strain evidence="10">CCMP291</strain>
    </source>
</reference>
<dbReference type="SUPFAM" id="SSF49562">
    <property type="entry name" value="C2 domain (Calcium/lipid-binding domain, CaLB)"/>
    <property type="match status" value="2"/>
</dbReference>
<dbReference type="Pfam" id="PF03994">
    <property type="entry name" value="DUF350"/>
    <property type="match status" value="4"/>
</dbReference>
<evidence type="ECO:0000256" key="3">
    <source>
        <dbReference type="ARBA" id="ARBA00022692"/>
    </source>
</evidence>
<proteinExistence type="predicted"/>
<feature type="region of interest" description="Disordered" evidence="6">
    <location>
        <begin position="36"/>
        <end position="58"/>
    </location>
</feature>
<dbReference type="Proteomes" id="UP000037460">
    <property type="component" value="Unassembled WGS sequence"/>
</dbReference>
<dbReference type="InterPro" id="IPR035892">
    <property type="entry name" value="C2_domain_sf"/>
</dbReference>
<keyword evidence="10" id="KW-1185">Reference proteome</keyword>
<accession>A0A0M0JSX1</accession>
<evidence type="ECO:0000256" key="4">
    <source>
        <dbReference type="ARBA" id="ARBA00022989"/>
    </source>
</evidence>
<dbReference type="OrthoDB" id="419768at2759"/>
<evidence type="ECO:0000256" key="6">
    <source>
        <dbReference type="SAM" id="MobiDB-lite"/>
    </source>
</evidence>
<evidence type="ECO:0000313" key="9">
    <source>
        <dbReference type="EMBL" id="KOO29283.1"/>
    </source>
</evidence>
<comment type="subcellular location">
    <subcellularLocation>
        <location evidence="1">Cell membrane</location>
        <topology evidence="1">Multi-pass membrane protein</topology>
    </subcellularLocation>
</comment>
<feature type="transmembrane region" description="Helical" evidence="7">
    <location>
        <begin position="949"/>
        <end position="970"/>
    </location>
</feature>
<feature type="transmembrane region" description="Helical" evidence="7">
    <location>
        <begin position="921"/>
        <end position="943"/>
    </location>
</feature>
<dbReference type="Pfam" id="PF00168">
    <property type="entry name" value="C2"/>
    <property type="match status" value="2"/>
</dbReference>
<evidence type="ECO:0000259" key="8">
    <source>
        <dbReference type="PROSITE" id="PS50004"/>
    </source>
</evidence>
<feature type="transmembrane region" description="Helical" evidence="7">
    <location>
        <begin position="991"/>
        <end position="1010"/>
    </location>
</feature>
<feature type="domain" description="C2" evidence="8">
    <location>
        <begin position="354"/>
        <end position="482"/>
    </location>
</feature>
<feature type="transmembrane region" description="Helical" evidence="7">
    <location>
        <begin position="682"/>
        <end position="701"/>
    </location>
</feature>
<keyword evidence="5 7" id="KW-0472">Membrane</keyword>
<dbReference type="GO" id="GO:0005886">
    <property type="term" value="C:plasma membrane"/>
    <property type="evidence" value="ECO:0007669"/>
    <property type="project" value="UniProtKB-SubCell"/>
</dbReference>
<dbReference type="PROSITE" id="PS50004">
    <property type="entry name" value="C2"/>
    <property type="match status" value="2"/>
</dbReference>
<feature type="region of interest" description="Disordered" evidence="6">
    <location>
        <begin position="90"/>
        <end position="128"/>
    </location>
</feature>
<comment type="caution">
    <text evidence="9">The sequence shown here is derived from an EMBL/GenBank/DDBJ whole genome shotgun (WGS) entry which is preliminary data.</text>
</comment>
<dbReference type="PANTHER" id="PTHR40043">
    <property type="entry name" value="UPF0719 INNER MEMBRANE PROTEIN YJFL"/>
    <property type="match status" value="1"/>
</dbReference>
<keyword evidence="2" id="KW-1003">Cell membrane</keyword>
<dbReference type="EMBL" id="JWZX01002439">
    <property type="protein sequence ID" value="KOO29283.1"/>
    <property type="molecule type" value="Genomic_DNA"/>
</dbReference>
<dbReference type="AlphaFoldDB" id="A0A0M0JSX1"/>
<feature type="transmembrane region" description="Helical" evidence="7">
    <location>
        <begin position="610"/>
        <end position="628"/>
    </location>
</feature>
<gene>
    <name evidence="9" type="ORF">Ctob_011788</name>
</gene>
<evidence type="ECO:0000256" key="7">
    <source>
        <dbReference type="SAM" id="Phobius"/>
    </source>
</evidence>
<evidence type="ECO:0000256" key="2">
    <source>
        <dbReference type="ARBA" id="ARBA00022475"/>
    </source>
</evidence>
<dbReference type="Gene3D" id="2.60.40.150">
    <property type="entry name" value="C2 domain"/>
    <property type="match status" value="2"/>
</dbReference>
<evidence type="ECO:0000256" key="1">
    <source>
        <dbReference type="ARBA" id="ARBA00004651"/>
    </source>
</evidence>
<feature type="transmembrane region" description="Helical" evidence="7">
    <location>
        <begin position="1030"/>
        <end position="1051"/>
    </location>
</feature>
<sequence>MCHVASPPAPETALVLPPKTVPEALVVVQEREPFAVRSPAPCAEPHRPPDDSAASGMSAAEFEELLASWQARYSELEALYEHVRKEYHELSSRTAEPCAPSTEPVEEDEHVKLTPDSATEQLPPSNDLVRSSARAGLTLFEHPTALVTYVLLTGTGTFIILYAMCCTSQAKGYGRLADLEEGKPRASHTPKSVPKTALERQHPPPPKPAEPRPTKPVDLSERGKLRVLLQRAEGLNDARALLLGKSDPYVILKAGALGPKQEQKSSTIHADLNPIWNESFEFPGLRHQFITSGLLLRLFDYDEASQDGHLADVTVSLEPLRTRQRISTSHTFKAELPYKGAVYLMAEWIPDDAPPVQLPMALDGSAERQSGTLRILLERAENLKPSDLDGNRDVYVSFECPRQEAQRSSTKYKTLNPIWNECIEFRGYRRDLCGNPQQQRGMKLKVMDWDCWMKAKADDPLGEVQLPFIELHDALQCTYEPVHSGFVMQQACAYPEDYGSMTLDKQLVMSEYAHNTVFGIYACTPFKWQYLVMLACVLIWLVIGRFVYQLYIRVRLGDFTFSLAAMLTKKDNKALAVDFACFLFALLWITRGSLTDTGAGVKDGLYFGSFFAYQGVGYVLITLARLLNDKIILRAVDNDDREIVEKGNVAVACAQGGAVIGSAIILSAAASGSGDGNVGEGLALTVLYWVIGQIILMAYCLMVDCVTSIPFVEGSSKLVLASDASPSDELKVVSGTTSLLLQAAIGNVAAGLAVGGDMVSMSIIIASPIIVGYSIVAWIIYVTVCLMIIMPLLFLYIEHVVLRSSIMTSILKYNSIGAATLLGSLKFVTALLLQSLYRANCDLEAGHEYSACIDPGDKGTIGQKLGRIAAPQVFNVQSLIDLVLLFIVIIVAKGVYYLRFRLRKDGANFSLDATLVDPKNDAVAVSLAAYAFAQGLCVVGAAYCPNPDLPFHFANIVAWTAFGCLLVYLASLVNDWILMHGVSNTAKLLENNVAIAVFEGGSFIACGLILRANLLGSGNDTTQADYGRGLGVISVFWLVCQGILLAFAYTYRLITSFDDHAELAEGNMAAGFSGGTTLIALALVMSYPLSYYISLIIFLPISIVGALALMVSRVVVDRLLLPGDSLDHEIKVDKNWGAALIEGMVALGVAWICNMFVPTPGNPMTDDLICPAYDS</sequence>
<keyword evidence="4 7" id="KW-1133">Transmembrane helix</keyword>
<dbReference type="SMART" id="SM00239">
    <property type="entry name" value="C2"/>
    <property type="match status" value="2"/>
</dbReference>
<feature type="transmembrane region" description="Helical" evidence="7">
    <location>
        <begin position="748"/>
        <end position="769"/>
    </location>
</feature>
<dbReference type="InterPro" id="IPR007140">
    <property type="entry name" value="DUF350"/>
</dbReference>
<dbReference type="PANTHER" id="PTHR40043:SF1">
    <property type="entry name" value="UPF0719 INNER MEMBRANE PROTEIN YJFL"/>
    <property type="match status" value="1"/>
</dbReference>
<feature type="transmembrane region" description="Helical" evidence="7">
    <location>
        <begin position="775"/>
        <end position="797"/>
    </location>
</feature>